<dbReference type="GO" id="GO:0008233">
    <property type="term" value="F:peptidase activity"/>
    <property type="evidence" value="ECO:0007669"/>
    <property type="project" value="UniProtKB-KW"/>
</dbReference>
<dbReference type="GO" id="GO:0005886">
    <property type="term" value="C:plasma membrane"/>
    <property type="evidence" value="ECO:0007669"/>
    <property type="project" value="UniProtKB-SubCell"/>
</dbReference>
<keyword evidence="2" id="KW-1003">Cell membrane</keyword>
<comment type="caution">
    <text evidence="9">The sequence shown here is derived from an EMBL/GenBank/DDBJ whole genome shotgun (WGS) entry which is preliminary data.</text>
</comment>
<feature type="transmembrane region" description="Helical" evidence="8">
    <location>
        <begin position="101"/>
        <end position="122"/>
    </location>
</feature>
<dbReference type="Pfam" id="PF09721">
    <property type="entry name" value="Exosortase_EpsH"/>
    <property type="match status" value="1"/>
</dbReference>
<keyword evidence="3" id="KW-0645">Protease</keyword>
<feature type="transmembrane region" description="Helical" evidence="8">
    <location>
        <begin position="65"/>
        <end position="89"/>
    </location>
</feature>
<reference evidence="9 10" key="1">
    <citation type="submission" date="2019-03" db="EMBL/GenBank/DDBJ databases">
        <title>Genomic Encyclopedia of Type Strains, Phase IV (KMG-IV): sequencing the most valuable type-strain genomes for metagenomic binning, comparative biology and taxonomic classification.</title>
        <authorList>
            <person name="Goeker M."/>
        </authorList>
    </citation>
    <scope>NUCLEOTIDE SEQUENCE [LARGE SCALE GENOMIC DNA]</scope>
    <source>
        <strain evidence="9 10">DSM 23344</strain>
    </source>
</reference>
<evidence type="ECO:0000256" key="8">
    <source>
        <dbReference type="SAM" id="Phobius"/>
    </source>
</evidence>
<comment type="subcellular location">
    <subcellularLocation>
        <location evidence="1">Cell membrane</location>
        <topology evidence="1">Multi-pass membrane protein</topology>
    </subcellularLocation>
</comment>
<dbReference type="GO" id="GO:0006508">
    <property type="term" value="P:proteolysis"/>
    <property type="evidence" value="ECO:0007669"/>
    <property type="project" value="UniProtKB-KW"/>
</dbReference>
<evidence type="ECO:0000256" key="4">
    <source>
        <dbReference type="ARBA" id="ARBA00022692"/>
    </source>
</evidence>
<dbReference type="Proteomes" id="UP000294980">
    <property type="component" value="Unassembled WGS sequence"/>
</dbReference>
<sequence length="167" mass="18552">MTKFLIVFITVLFVLFGIEMQQTVQMHVVQPFTAVLADISAALIMPFDDAVTATGRIIRHTENQFAVSIEAGCNGVEAAIVLIAAVVAFPARPLQKAAAILAGFLAIQAMNILRIISLFYLGQWRMDVFSWSHLYLWPVLIMLDVLIVFLLYLRYIARVNVQPAVSA</sequence>
<dbReference type="OrthoDB" id="5540917at2"/>
<keyword evidence="6 8" id="KW-1133">Transmembrane helix</keyword>
<dbReference type="AlphaFoldDB" id="A0A4R2L943"/>
<dbReference type="NCBIfam" id="TIGR04178">
    <property type="entry name" value="exo_archaeo"/>
    <property type="match status" value="1"/>
</dbReference>
<organism evidence="9 10">
    <name type="scientific">Chromatocurvus halotolerans</name>
    <dbReference type="NCBI Taxonomy" id="1132028"/>
    <lineage>
        <taxon>Bacteria</taxon>
        <taxon>Pseudomonadati</taxon>
        <taxon>Pseudomonadota</taxon>
        <taxon>Gammaproteobacteria</taxon>
        <taxon>Cellvibrionales</taxon>
        <taxon>Halieaceae</taxon>
        <taxon>Chromatocurvus</taxon>
    </lineage>
</organism>
<evidence type="ECO:0000256" key="3">
    <source>
        <dbReference type="ARBA" id="ARBA00022670"/>
    </source>
</evidence>
<evidence type="ECO:0000256" key="5">
    <source>
        <dbReference type="ARBA" id="ARBA00022801"/>
    </source>
</evidence>
<keyword evidence="10" id="KW-1185">Reference proteome</keyword>
<proteinExistence type="predicted"/>
<dbReference type="InterPro" id="IPR026441">
    <property type="entry name" value="Exosort_XrtH"/>
</dbReference>
<evidence type="ECO:0000256" key="1">
    <source>
        <dbReference type="ARBA" id="ARBA00004651"/>
    </source>
</evidence>
<evidence type="ECO:0000313" key="9">
    <source>
        <dbReference type="EMBL" id="TCO75745.1"/>
    </source>
</evidence>
<evidence type="ECO:0000256" key="7">
    <source>
        <dbReference type="ARBA" id="ARBA00023136"/>
    </source>
</evidence>
<name>A0A4R2L943_9GAMM</name>
<evidence type="ECO:0000313" key="10">
    <source>
        <dbReference type="Proteomes" id="UP000294980"/>
    </source>
</evidence>
<keyword evidence="5" id="KW-0378">Hydrolase</keyword>
<dbReference type="InterPro" id="IPR019127">
    <property type="entry name" value="Exosortase"/>
</dbReference>
<gene>
    <name evidence="9" type="ORF">EV688_107169</name>
</gene>
<protein>
    <submittedName>
        <fullName evidence="9">Exosortase H (IPTLxxWG-CTERM-specific)</fullName>
    </submittedName>
</protein>
<dbReference type="EMBL" id="SLWX01000007">
    <property type="protein sequence ID" value="TCO75745.1"/>
    <property type="molecule type" value="Genomic_DNA"/>
</dbReference>
<feature type="transmembrane region" description="Helical" evidence="8">
    <location>
        <begin position="134"/>
        <end position="153"/>
    </location>
</feature>
<evidence type="ECO:0000256" key="2">
    <source>
        <dbReference type="ARBA" id="ARBA00022475"/>
    </source>
</evidence>
<accession>A0A4R2L943</accession>
<dbReference type="RefSeq" id="WP_117317847.1">
    <property type="nucleotide sequence ID" value="NZ_QQSW01000009.1"/>
</dbReference>
<dbReference type="NCBIfam" id="TIGR04177">
    <property type="entry name" value="exosort_XrtH"/>
    <property type="match status" value="1"/>
</dbReference>
<evidence type="ECO:0000256" key="6">
    <source>
        <dbReference type="ARBA" id="ARBA00022989"/>
    </source>
</evidence>
<keyword evidence="4 8" id="KW-0812">Transmembrane</keyword>
<dbReference type="InterPro" id="IPR026392">
    <property type="entry name" value="Exo/Archaeosortase_dom"/>
</dbReference>
<keyword evidence="7 8" id="KW-0472">Membrane</keyword>